<gene>
    <name evidence="7" type="ORF">GCM10025866_27010</name>
</gene>
<dbReference type="Proteomes" id="UP001321498">
    <property type="component" value="Chromosome"/>
</dbReference>
<feature type="domain" description="Major facilitator superfamily (MFS) profile" evidence="6">
    <location>
        <begin position="149"/>
        <end position="538"/>
    </location>
</feature>
<feature type="transmembrane region" description="Helical" evidence="5">
    <location>
        <begin position="152"/>
        <end position="171"/>
    </location>
</feature>
<keyword evidence="2 5" id="KW-0812">Transmembrane</keyword>
<keyword evidence="3 5" id="KW-1133">Transmembrane helix</keyword>
<feature type="transmembrane region" description="Helical" evidence="5">
    <location>
        <begin position="360"/>
        <end position="381"/>
    </location>
</feature>
<feature type="transmembrane region" description="Helical" evidence="5">
    <location>
        <begin position="278"/>
        <end position="297"/>
    </location>
</feature>
<evidence type="ECO:0000313" key="7">
    <source>
        <dbReference type="EMBL" id="BDZ46792.1"/>
    </source>
</evidence>
<dbReference type="InterPro" id="IPR005828">
    <property type="entry name" value="MFS_sugar_transport-like"/>
</dbReference>
<evidence type="ECO:0000256" key="3">
    <source>
        <dbReference type="ARBA" id="ARBA00022989"/>
    </source>
</evidence>
<organism evidence="7 8">
    <name type="scientific">Naasia aerilata</name>
    <dbReference type="NCBI Taxonomy" id="1162966"/>
    <lineage>
        <taxon>Bacteria</taxon>
        <taxon>Bacillati</taxon>
        <taxon>Actinomycetota</taxon>
        <taxon>Actinomycetes</taxon>
        <taxon>Micrococcales</taxon>
        <taxon>Microbacteriaceae</taxon>
        <taxon>Naasia</taxon>
    </lineage>
</organism>
<keyword evidence="4 5" id="KW-0472">Membrane</keyword>
<feature type="transmembrane region" description="Helical" evidence="5">
    <location>
        <begin position="492"/>
        <end position="511"/>
    </location>
</feature>
<feature type="transmembrane region" description="Helical" evidence="5">
    <location>
        <begin position="393"/>
        <end position="414"/>
    </location>
</feature>
<feature type="transmembrane region" description="Helical" evidence="5">
    <location>
        <begin position="183"/>
        <end position="207"/>
    </location>
</feature>
<evidence type="ECO:0000259" key="6">
    <source>
        <dbReference type="PROSITE" id="PS50850"/>
    </source>
</evidence>
<dbReference type="InterPro" id="IPR012349">
    <property type="entry name" value="Split_barrel_FMN-bd"/>
</dbReference>
<dbReference type="EMBL" id="AP027731">
    <property type="protein sequence ID" value="BDZ46792.1"/>
    <property type="molecule type" value="Genomic_DNA"/>
</dbReference>
<keyword evidence="8" id="KW-1185">Reference proteome</keyword>
<dbReference type="Gene3D" id="1.20.1250.20">
    <property type="entry name" value="MFS general substrate transporter like domains"/>
    <property type="match status" value="1"/>
</dbReference>
<feature type="transmembrane region" description="Helical" evidence="5">
    <location>
        <begin position="214"/>
        <end position="232"/>
    </location>
</feature>
<dbReference type="InterPro" id="IPR011576">
    <property type="entry name" value="Pyridox_Oxase_N"/>
</dbReference>
<dbReference type="RefSeq" id="WP_286276791.1">
    <property type="nucleotide sequence ID" value="NZ_AP027731.1"/>
</dbReference>
<sequence>MTGLPDDVRPYFSAANYAHLATLLPDGSPHVVPLWVDVEGDRLVFLTVPGSRKDRNLAADPRVAVSVAQADHPFAMATVRGRVAERIEGDRAWAIIDRMAEKYTGAPYADRTPAWCSPWTSSPHGRMTTPPTEAAAPAALELSRIQRRTVRVLIAGQILGGLGFGATSSIGSVLATEVAGSEAWAGAAATLSTLGAAAAAVPLAALARRRGRRPALASGILTSTAGAILVVVSTGLGLFPLLLLGFALLGVGAAVNLQTRFAATDLASPAHRGRDLSLVVWSTTIGAVVGPNLFGPGQGIAEAFSMPPLTGSFVIAVVAQVAAAALFLLGLRPDPYLVSRSLPAAPVAPAAPGRVSARSLLILAISSVAGSHAVMVAVMSMTPVHLTHGGATLTIIGLTISLHVAGMFALSPLFGWLSDRMGRIRTVLLGQGILAVAVVITASAGHSTAGVTVGLILIGLGWSATTVSGSALITDLTTGAARTRAQGRTDLVMNLSGALGGAAAGPVLALIGYAGLALAAGVIVLVVAGANLVVPRVRAAV</sequence>
<feature type="transmembrane region" description="Helical" evidence="5">
    <location>
        <begin position="517"/>
        <end position="534"/>
    </location>
</feature>
<dbReference type="InterPro" id="IPR019920">
    <property type="entry name" value="F420-binding_dom_put"/>
</dbReference>
<dbReference type="PANTHER" id="PTHR23534">
    <property type="entry name" value="MFS PERMEASE"/>
    <property type="match status" value="1"/>
</dbReference>
<dbReference type="PROSITE" id="PS50850">
    <property type="entry name" value="MFS"/>
    <property type="match status" value="1"/>
</dbReference>
<comment type="subcellular location">
    <subcellularLocation>
        <location evidence="1">Cell membrane</location>
        <topology evidence="1">Multi-pass membrane protein</topology>
    </subcellularLocation>
</comment>
<evidence type="ECO:0000256" key="5">
    <source>
        <dbReference type="SAM" id="Phobius"/>
    </source>
</evidence>
<feature type="transmembrane region" description="Helical" evidence="5">
    <location>
        <begin position="451"/>
        <end position="472"/>
    </location>
</feature>
<feature type="transmembrane region" description="Helical" evidence="5">
    <location>
        <begin position="309"/>
        <end position="331"/>
    </location>
</feature>
<evidence type="ECO:0000256" key="1">
    <source>
        <dbReference type="ARBA" id="ARBA00004651"/>
    </source>
</evidence>
<evidence type="ECO:0000256" key="4">
    <source>
        <dbReference type="ARBA" id="ARBA00023136"/>
    </source>
</evidence>
<dbReference type="Gene3D" id="2.30.110.10">
    <property type="entry name" value="Electron Transport, Fmn-binding Protein, Chain A"/>
    <property type="match status" value="1"/>
</dbReference>
<proteinExistence type="predicted"/>
<dbReference type="InterPro" id="IPR020846">
    <property type="entry name" value="MFS_dom"/>
</dbReference>
<dbReference type="InterPro" id="IPR036259">
    <property type="entry name" value="MFS_trans_sf"/>
</dbReference>
<evidence type="ECO:0000313" key="8">
    <source>
        <dbReference type="Proteomes" id="UP001321498"/>
    </source>
</evidence>
<dbReference type="NCBIfam" id="TIGR03618">
    <property type="entry name" value="Rv1155_F420"/>
    <property type="match status" value="1"/>
</dbReference>
<dbReference type="Pfam" id="PF01243">
    <property type="entry name" value="PNPOx_N"/>
    <property type="match status" value="1"/>
</dbReference>
<dbReference type="Pfam" id="PF07690">
    <property type="entry name" value="MFS_1"/>
    <property type="match status" value="1"/>
</dbReference>
<name>A0ABN6XP64_9MICO</name>
<feature type="transmembrane region" description="Helical" evidence="5">
    <location>
        <begin position="426"/>
        <end position="445"/>
    </location>
</feature>
<dbReference type="SUPFAM" id="SSF103473">
    <property type="entry name" value="MFS general substrate transporter"/>
    <property type="match status" value="1"/>
</dbReference>
<dbReference type="PANTHER" id="PTHR23534:SF1">
    <property type="entry name" value="MAJOR FACILITATOR SUPERFAMILY PROTEIN"/>
    <property type="match status" value="1"/>
</dbReference>
<protein>
    <recommendedName>
        <fullName evidence="6">Major facilitator superfamily (MFS) profile domain-containing protein</fullName>
    </recommendedName>
</protein>
<dbReference type="Pfam" id="PF00083">
    <property type="entry name" value="Sugar_tr"/>
    <property type="match status" value="1"/>
</dbReference>
<dbReference type="SUPFAM" id="SSF50475">
    <property type="entry name" value="FMN-binding split barrel"/>
    <property type="match status" value="1"/>
</dbReference>
<feature type="transmembrane region" description="Helical" evidence="5">
    <location>
        <begin position="238"/>
        <end position="257"/>
    </location>
</feature>
<reference evidence="8" key="1">
    <citation type="journal article" date="2019" name="Int. J. Syst. Evol. Microbiol.">
        <title>The Global Catalogue of Microorganisms (GCM) 10K type strain sequencing project: providing services to taxonomists for standard genome sequencing and annotation.</title>
        <authorList>
            <consortium name="The Broad Institute Genomics Platform"/>
            <consortium name="The Broad Institute Genome Sequencing Center for Infectious Disease"/>
            <person name="Wu L."/>
            <person name="Ma J."/>
        </authorList>
    </citation>
    <scope>NUCLEOTIDE SEQUENCE [LARGE SCALE GENOMIC DNA]</scope>
    <source>
        <strain evidence="8">NBRC 108725</strain>
    </source>
</reference>
<accession>A0ABN6XP64</accession>
<dbReference type="InterPro" id="IPR011701">
    <property type="entry name" value="MFS"/>
</dbReference>
<evidence type="ECO:0000256" key="2">
    <source>
        <dbReference type="ARBA" id="ARBA00022692"/>
    </source>
</evidence>